<proteinExistence type="predicted"/>
<dbReference type="AlphaFoldDB" id="A0A142W0S3"/>
<feature type="transmembrane region" description="Helical" evidence="1">
    <location>
        <begin position="180"/>
        <end position="201"/>
    </location>
</feature>
<gene>
    <name evidence="2" type="ORF">AOA14_13550</name>
</gene>
<feature type="transmembrane region" description="Helical" evidence="1">
    <location>
        <begin position="255"/>
        <end position="272"/>
    </location>
</feature>
<feature type="transmembrane region" description="Helical" evidence="1">
    <location>
        <begin position="141"/>
        <end position="160"/>
    </location>
</feature>
<reference evidence="3" key="1">
    <citation type="submission" date="2015-11" db="EMBL/GenBank/DDBJ databases">
        <title>Complete genome sequence of a polyethylene glycol-degrading strain Sphingopyxis terrae strain 203-1 (NBRC 15098).</title>
        <authorList>
            <person name="Yoshiyuki O."/>
            <person name="Shouta N."/>
            <person name="Nagata Y."/>
            <person name="Numata M."/>
            <person name="Tsuchikane K."/>
            <person name="Hosoyama A."/>
            <person name="Yamazoe A."/>
            <person name="Tsuda M."/>
            <person name="Fujita N."/>
            <person name="Kawai F."/>
        </authorList>
    </citation>
    <scope>NUCLEOTIDE SEQUENCE [LARGE SCALE GENOMIC DNA]</scope>
    <source>
        <strain evidence="3">203-1</strain>
    </source>
</reference>
<protein>
    <recommendedName>
        <fullName evidence="4">EpsG family protein</fullName>
    </recommendedName>
</protein>
<feature type="transmembrane region" description="Helical" evidence="1">
    <location>
        <begin position="208"/>
        <end position="226"/>
    </location>
</feature>
<feature type="transmembrane region" description="Helical" evidence="1">
    <location>
        <begin position="76"/>
        <end position="95"/>
    </location>
</feature>
<organism evidence="2 3">
    <name type="scientific">Sphingopyxis terrae subsp. terrae NBRC 15098</name>
    <dbReference type="NCBI Taxonomy" id="1219058"/>
    <lineage>
        <taxon>Bacteria</taxon>
        <taxon>Pseudomonadati</taxon>
        <taxon>Pseudomonadota</taxon>
        <taxon>Alphaproteobacteria</taxon>
        <taxon>Sphingomonadales</taxon>
        <taxon>Sphingomonadaceae</taxon>
        <taxon>Sphingopyxis</taxon>
    </lineage>
</organism>
<sequence>MNYFHFNSYVDYFTSEYSWWFLMKLLEDGRLPVDYETIFQIISTLFLVTAALIVYRRGGLLPLVFLANPLVFELAYSQLRSALAISILYLVYLFFRRSTYIAIALCLFAATIHTTMVIFLAIYILCIMTADEGGRLSRWPLEVRLALVLGAGVVMGLAIGPLRETLLNLIGDRRAEYLDLAASPLYLSFWVGLLGLFLLDFRHTFRSVEGRFSLFILSLVTVNVFTGGYSQRFLALGYPFVIATIFLARPSLKSFAIPALSIYMVAQWIYYFNGFAG</sequence>
<keyword evidence="1" id="KW-1133">Transmembrane helix</keyword>
<reference evidence="2 3" key="2">
    <citation type="journal article" date="2016" name="Genome Announc.">
        <title>Complete Genome Sequence of Sphingopyxis terrae Strain 203-1 (NBRC 111660), a Polyethylene Glycol Degrader.</title>
        <authorList>
            <person name="Ohtsubo Y."/>
            <person name="Nonoyama S."/>
            <person name="Nagata Y."/>
            <person name="Numata M."/>
            <person name="Tsuchikane K."/>
            <person name="Hosoyama A."/>
            <person name="Yamazoe A."/>
            <person name="Tsuda M."/>
            <person name="Fujita N."/>
            <person name="Kawai F."/>
        </authorList>
    </citation>
    <scope>NUCLEOTIDE SEQUENCE [LARGE SCALE GENOMIC DNA]</scope>
    <source>
        <strain evidence="2 3">203-1</strain>
    </source>
</reference>
<evidence type="ECO:0000313" key="3">
    <source>
        <dbReference type="Proteomes" id="UP000076234"/>
    </source>
</evidence>
<dbReference type="EMBL" id="CP013342">
    <property type="protein sequence ID" value="AMU95634.1"/>
    <property type="molecule type" value="Genomic_DNA"/>
</dbReference>
<dbReference type="RefSeq" id="WP_062902174.1">
    <property type="nucleotide sequence ID" value="NZ_CP013342.1"/>
</dbReference>
<dbReference type="STRING" id="1219058.AOA14_13550"/>
<keyword evidence="1" id="KW-0812">Transmembrane</keyword>
<name>A0A142W0S3_9SPHN</name>
<keyword evidence="1" id="KW-0472">Membrane</keyword>
<evidence type="ECO:0000256" key="1">
    <source>
        <dbReference type="SAM" id="Phobius"/>
    </source>
</evidence>
<dbReference type="Proteomes" id="UP000076234">
    <property type="component" value="Chromosome"/>
</dbReference>
<feature type="transmembrane region" description="Helical" evidence="1">
    <location>
        <begin position="37"/>
        <end position="55"/>
    </location>
</feature>
<evidence type="ECO:0008006" key="4">
    <source>
        <dbReference type="Google" id="ProtNLM"/>
    </source>
</evidence>
<feature type="transmembrane region" description="Helical" evidence="1">
    <location>
        <begin position="101"/>
        <end position="129"/>
    </location>
</feature>
<accession>A0A142W0S3</accession>
<evidence type="ECO:0000313" key="2">
    <source>
        <dbReference type="EMBL" id="AMU95634.1"/>
    </source>
</evidence>
<dbReference type="KEGG" id="ster:AOA14_13550"/>